<feature type="region of interest" description="Disordered" evidence="7">
    <location>
        <begin position="432"/>
        <end position="460"/>
    </location>
</feature>
<evidence type="ECO:0000256" key="5">
    <source>
        <dbReference type="ARBA" id="ARBA00035222"/>
    </source>
</evidence>
<dbReference type="Pfam" id="PF07859">
    <property type="entry name" value="Abhydrolase_3"/>
    <property type="match status" value="2"/>
</dbReference>
<proteinExistence type="inferred from homology"/>
<evidence type="ECO:0000259" key="9">
    <source>
        <dbReference type="Pfam" id="PF07859"/>
    </source>
</evidence>
<sequence length="514" mass="58984">MSLQQTYNAKYITIFAITVAIFSTIIFYVLYGCNIEIEHHEMSCPIVFYTAYYPWKDTLIVGLISLASKCGLVEFNSTFSYYIDEASKNTTELFITPNMSNITLFPVSIQLHVIKGTKTYIYTPIGPTETYLQPGFIYLHGGGGVSGSSSYYDATLRYLTHHTQHKVIVPEYTKAPLQLFPEVEDECLKVVRYILENGEEFGIDTNHLSIGGDSFGGHLTLYIVTKWNIINSHKKFKSIALIYPSIQWLNLEFESYNNRVNDNRILSKKMIANYLSIGISGNLELVPYILNSTLPVLSKDYTAKRSKYPHLFHEVNWNPPQFLINKYSKFADVFLSPYSNFLFQEDLSYLPPTLIISAEYDILFTEGLLFKERLQQSGVEVYHHVYEKMFHGFTYLHPPIVRFTDTIKSLQDVARFVAKKFYCARNIMAKSKNHTNHNQNRKAHRNGIKRPKTYRYPSLRGVDPKLLRNLKFARKYNKKGKKTDSKPVDTPKAPETTAPQPTTTTTTTAKPTVA</sequence>
<keyword evidence="8" id="KW-0812">Transmembrane</keyword>
<comment type="caution">
    <text evidence="10">The sequence shown here is derived from an EMBL/GenBank/DDBJ whole genome shotgun (WGS) entry which is preliminary data.</text>
</comment>
<evidence type="ECO:0000256" key="4">
    <source>
        <dbReference type="ARBA" id="ARBA00023274"/>
    </source>
</evidence>
<evidence type="ECO:0000256" key="6">
    <source>
        <dbReference type="ARBA" id="ARBA00035328"/>
    </source>
</evidence>
<dbReference type="Pfam" id="PF01779">
    <property type="entry name" value="Ribosomal_L29e"/>
    <property type="match status" value="1"/>
</dbReference>
<protein>
    <recommendedName>
        <fullName evidence="5">Large ribosomal subunit protein eL29</fullName>
    </recommendedName>
    <alternativeName>
        <fullName evidence="6">60S ribosomal protein L29</fullName>
    </alternativeName>
</protein>
<dbReference type="GO" id="GO:0003735">
    <property type="term" value="F:structural constituent of ribosome"/>
    <property type="evidence" value="ECO:0007669"/>
    <property type="project" value="InterPro"/>
</dbReference>
<evidence type="ECO:0000256" key="3">
    <source>
        <dbReference type="ARBA" id="ARBA00022980"/>
    </source>
</evidence>
<feature type="transmembrane region" description="Helical" evidence="8">
    <location>
        <begin position="12"/>
        <end position="31"/>
    </location>
</feature>
<dbReference type="InterPro" id="IPR013094">
    <property type="entry name" value="AB_hydrolase_3"/>
</dbReference>
<dbReference type="Gene3D" id="3.40.50.1820">
    <property type="entry name" value="alpha/beta hydrolase"/>
    <property type="match status" value="1"/>
</dbReference>
<evidence type="ECO:0000256" key="8">
    <source>
        <dbReference type="SAM" id="Phobius"/>
    </source>
</evidence>
<feature type="compositionally biased region" description="Basic residues" evidence="7">
    <location>
        <begin position="432"/>
        <end position="453"/>
    </location>
</feature>
<dbReference type="GO" id="GO:1990904">
    <property type="term" value="C:ribonucleoprotein complex"/>
    <property type="evidence" value="ECO:0007669"/>
    <property type="project" value="UniProtKB-KW"/>
</dbReference>
<dbReference type="AlphaFoldDB" id="A0AAV7JF73"/>
<dbReference type="GO" id="GO:0016787">
    <property type="term" value="F:hydrolase activity"/>
    <property type="evidence" value="ECO:0007669"/>
    <property type="project" value="UniProtKB-KW"/>
</dbReference>
<feature type="compositionally biased region" description="Low complexity" evidence="7">
    <location>
        <begin position="490"/>
        <end position="514"/>
    </location>
</feature>
<comment type="similarity">
    <text evidence="1">Belongs to the eukaryotic ribosomal protein eL29 family.</text>
</comment>
<evidence type="ECO:0000313" key="11">
    <source>
        <dbReference type="Proteomes" id="UP001165289"/>
    </source>
</evidence>
<keyword evidence="8" id="KW-0472">Membrane</keyword>
<dbReference type="GO" id="GO:0005840">
    <property type="term" value="C:ribosome"/>
    <property type="evidence" value="ECO:0007669"/>
    <property type="project" value="UniProtKB-KW"/>
</dbReference>
<keyword evidence="4" id="KW-0687">Ribonucleoprotein</keyword>
<keyword evidence="3" id="KW-0689">Ribosomal protein</keyword>
<name>A0AAV7JF73_9METZ</name>
<evidence type="ECO:0000313" key="10">
    <source>
        <dbReference type="EMBL" id="KAI6647303.1"/>
    </source>
</evidence>
<dbReference type="PANTHER" id="PTHR48081">
    <property type="entry name" value="AB HYDROLASE SUPERFAMILY PROTEIN C4A8.06C"/>
    <property type="match status" value="1"/>
</dbReference>
<dbReference type="EMBL" id="JAKMXF010000343">
    <property type="protein sequence ID" value="KAI6647303.1"/>
    <property type="molecule type" value="Genomic_DNA"/>
</dbReference>
<feature type="region of interest" description="Disordered" evidence="7">
    <location>
        <begin position="474"/>
        <end position="514"/>
    </location>
</feature>
<dbReference type="InterPro" id="IPR002673">
    <property type="entry name" value="Ribosomal_eL29"/>
</dbReference>
<dbReference type="InterPro" id="IPR050300">
    <property type="entry name" value="GDXG_lipolytic_enzyme"/>
</dbReference>
<evidence type="ECO:0000256" key="7">
    <source>
        <dbReference type="SAM" id="MobiDB-lite"/>
    </source>
</evidence>
<feature type="domain" description="Alpha/beta hydrolase fold-3" evidence="9">
    <location>
        <begin position="137"/>
        <end position="276"/>
    </location>
</feature>
<accession>A0AAV7JF73</accession>
<gene>
    <name evidence="10" type="ORF">LOD99_12300</name>
</gene>
<evidence type="ECO:0000256" key="1">
    <source>
        <dbReference type="ARBA" id="ARBA00010247"/>
    </source>
</evidence>
<dbReference type="PANTHER" id="PTHR48081:SF8">
    <property type="entry name" value="ALPHA_BETA HYDROLASE FOLD-3 DOMAIN-CONTAINING PROTEIN-RELATED"/>
    <property type="match status" value="1"/>
</dbReference>
<keyword evidence="11" id="KW-1185">Reference proteome</keyword>
<dbReference type="InterPro" id="IPR029058">
    <property type="entry name" value="AB_hydrolase_fold"/>
</dbReference>
<keyword evidence="2" id="KW-0378">Hydrolase</keyword>
<feature type="domain" description="Alpha/beta hydrolase fold-3" evidence="9">
    <location>
        <begin position="323"/>
        <end position="394"/>
    </location>
</feature>
<organism evidence="10 11">
    <name type="scientific">Oopsacas minuta</name>
    <dbReference type="NCBI Taxonomy" id="111878"/>
    <lineage>
        <taxon>Eukaryota</taxon>
        <taxon>Metazoa</taxon>
        <taxon>Porifera</taxon>
        <taxon>Hexactinellida</taxon>
        <taxon>Hexasterophora</taxon>
        <taxon>Lyssacinosida</taxon>
        <taxon>Leucopsacidae</taxon>
        <taxon>Oopsacas</taxon>
    </lineage>
</organism>
<evidence type="ECO:0000256" key="2">
    <source>
        <dbReference type="ARBA" id="ARBA00022801"/>
    </source>
</evidence>
<keyword evidence="8" id="KW-1133">Transmembrane helix</keyword>
<dbReference type="SUPFAM" id="SSF53474">
    <property type="entry name" value="alpha/beta-Hydrolases"/>
    <property type="match status" value="1"/>
</dbReference>
<dbReference type="Gene3D" id="6.10.140.1730">
    <property type="match status" value="1"/>
</dbReference>
<dbReference type="GO" id="GO:0006412">
    <property type="term" value="P:translation"/>
    <property type="evidence" value="ECO:0007669"/>
    <property type="project" value="InterPro"/>
</dbReference>
<dbReference type="Proteomes" id="UP001165289">
    <property type="component" value="Unassembled WGS sequence"/>
</dbReference>
<reference evidence="10 11" key="1">
    <citation type="journal article" date="2023" name="BMC Biol.">
        <title>The compact genome of the sponge Oopsacas minuta (Hexactinellida) is lacking key metazoan core genes.</title>
        <authorList>
            <person name="Santini S."/>
            <person name="Schenkelaars Q."/>
            <person name="Jourda C."/>
            <person name="Duchesne M."/>
            <person name="Belahbib H."/>
            <person name="Rocher C."/>
            <person name="Selva M."/>
            <person name="Riesgo A."/>
            <person name="Vervoort M."/>
            <person name="Leys S.P."/>
            <person name="Kodjabachian L."/>
            <person name="Le Bivic A."/>
            <person name="Borchiellini C."/>
            <person name="Claverie J.M."/>
            <person name="Renard E."/>
        </authorList>
    </citation>
    <scope>NUCLEOTIDE SEQUENCE [LARGE SCALE GENOMIC DNA]</scope>
    <source>
        <strain evidence="10">SPO-2</strain>
    </source>
</reference>